<name>A0A8H4R2V7_9AGAR</name>
<sequence>MFFRPPKFLTSRSVMLRPKTRAGQLDLESSAHEVFRWTRICVFSLFKDRTIQQSSFAISLEWKFVQKRSQELRISRYHSGTRATNRVSSYSEECRASSWWITRGWKFSVKRNHATMFSLFARLTRDQLLIHGHHPSVHLGVLDYIVELSFLTLETSTMNVLDAAVFYFGAKTKILQH</sequence>
<dbReference type="Proteomes" id="UP000521872">
    <property type="component" value="Unassembled WGS sequence"/>
</dbReference>
<dbReference type="EMBL" id="JAACJL010000002">
    <property type="protein sequence ID" value="KAF4622430.1"/>
    <property type="molecule type" value="Genomic_DNA"/>
</dbReference>
<comment type="caution">
    <text evidence="1">The sequence shown here is derived from an EMBL/GenBank/DDBJ whole genome shotgun (WGS) entry which is preliminary data.</text>
</comment>
<organism evidence="1 2">
    <name type="scientific">Agrocybe pediades</name>
    <dbReference type="NCBI Taxonomy" id="84607"/>
    <lineage>
        <taxon>Eukaryota</taxon>
        <taxon>Fungi</taxon>
        <taxon>Dikarya</taxon>
        <taxon>Basidiomycota</taxon>
        <taxon>Agaricomycotina</taxon>
        <taxon>Agaricomycetes</taxon>
        <taxon>Agaricomycetidae</taxon>
        <taxon>Agaricales</taxon>
        <taxon>Agaricineae</taxon>
        <taxon>Strophariaceae</taxon>
        <taxon>Agrocybe</taxon>
    </lineage>
</organism>
<gene>
    <name evidence="1" type="ORF">D9613_008994</name>
</gene>
<evidence type="ECO:0000313" key="1">
    <source>
        <dbReference type="EMBL" id="KAF4622430.1"/>
    </source>
</evidence>
<evidence type="ECO:0000313" key="2">
    <source>
        <dbReference type="Proteomes" id="UP000521872"/>
    </source>
</evidence>
<proteinExistence type="predicted"/>
<reference evidence="1 2" key="1">
    <citation type="submission" date="2019-12" db="EMBL/GenBank/DDBJ databases">
        <authorList>
            <person name="Floudas D."/>
            <person name="Bentzer J."/>
            <person name="Ahren D."/>
            <person name="Johansson T."/>
            <person name="Persson P."/>
            <person name="Tunlid A."/>
        </authorList>
    </citation>
    <scope>NUCLEOTIDE SEQUENCE [LARGE SCALE GENOMIC DNA]</scope>
    <source>
        <strain evidence="1 2">CBS 102.39</strain>
    </source>
</reference>
<keyword evidence="2" id="KW-1185">Reference proteome</keyword>
<dbReference type="AlphaFoldDB" id="A0A8H4R2V7"/>
<protein>
    <submittedName>
        <fullName evidence="1">Uncharacterized protein</fullName>
    </submittedName>
</protein>
<accession>A0A8H4R2V7</accession>